<feature type="transmembrane region" description="Helical" evidence="7">
    <location>
        <begin position="263"/>
        <end position="283"/>
    </location>
</feature>
<feature type="transmembrane region" description="Helical" evidence="7">
    <location>
        <begin position="100"/>
        <end position="121"/>
    </location>
</feature>
<dbReference type="AlphaFoldDB" id="A0A150PLB5"/>
<dbReference type="GO" id="GO:0005886">
    <property type="term" value="C:plasma membrane"/>
    <property type="evidence" value="ECO:0007669"/>
    <property type="project" value="UniProtKB-SubCell"/>
</dbReference>
<evidence type="ECO:0000313" key="9">
    <source>
        <dbReference type="Proteomes" id="UP000075420"/>
    </source>
</evidence>
<dbReference type="Pfam" id="PF03916">
    <property type="entry name" value="NrfD"/>
    <property type="match status" value="1"/>
</dbReference>
<dbReference type="Proteomes" id="UP000075420">
    <property type="component" value="Unassembled WGS sequence"/>
</dbReference>
<feature type="transmembrane region" description="Helical" evidence="7">
    <location>
        <begin position="181"/>
        <end position="202"/>
    </location>
</feature>
<comment type="similarity">
    <text evidence="2">Belongs to the NrfD family.</text>
</comment>
<dbReference type="NCBIfam" id="NF045798">
    <property type="entry name" value="DsrP"/>
    <property type="match status" value="1"/>
</dbReference>
<dbReference type="InterPro" id="IPR052049">
    <property type="entry name" value="Electron_transfer_protein"/>
</dbReference>
<evidence type="ECO:0000256" key="7">
    <source>
        <dbReference type="SAM" id="Phobius"/>
    </source>
</evidence>
<gene>
    <name evidence="8" type="ORF">BE08_34280</name>
</gene>
<keyword evidence="4 7" id="KW-0812">Transmembrane</keyword>
<dbReference type="PANTHER" id="PTHR34856:SF2">
    <property type="entry name" value="PROTEIN NRFD"/>
    <property type="match status" value="1"/>
</dbReference>
<name>A0A150PLB5_SORCE</name>
<organism evidence="8 9">
    <name type="scientific">Sorangium cellulosum</name>
    <name type="common">Polyangium cellulosum</name>
    <dbReference type="NCBI Taxonomy" id="56"/>
    <lineage>
        <taxon>Bacteria</taxon>
        <taxon>Pseudomonadati</taxon>
        <taxon>Myxococcota</taxon>
        <taxon>Polyangia</taxon>
        <taxon>Polyangiales</taxon>
        <taxon>Polyangiaceae</taxon>
        <taxon>Sorangium</taxon>
    </lineage>
</organism>
<sequence length="425" mass="46564">MRKDTHAITYPRFLLRVIGQSFEGSWRFYVWMTVLTAVALVGANAWAHQLAEGMRVTGMSDHVSWGLYIANFTFGVGLAAGAVMMVIPAYLYDDHEMHDVVILGELLAIAAIVVCLLFIVADMGRPDRFWHILPGIGRFNWPISMLTWDVIVLNGYLFINLHISGYLIYMRYLGKEPDRRWYLPFVFLSIGWAVSIHTVTAFLYSGLGGRPFWNSALLAPRFIASAFITGPAFVILLLQLVARLTRFRVGDGPIRTLTSVLRVTVLLNLFMLGSELFTSLYTGGAHGAAVSYLFFGLHGKGALVPWMWSAVALNVASAVILHLPASRRSRAWLDAACVAAFAGVWIEKGMGLIIPGFVPSTLHELVEYVPSMAEWKITAGIWAAGFMVLTVAIKVALTVLTGELSARPRGDAGSAGEAAEPVAAE</sequence>
<feature type="transmembrane region" description="Helical" evidence="7">
    <location>
        <begin position="141"/>
        <end position="169"/>
    </location>
</feature>
<feature type="transmembrane region" description="Helical" evidence="7">
    <location>
        <begin position="377"/>
        <end position="400"/>
    </location>
</feature>
<evidence type="ECO:0000256" key="3">
    <source>
        <dbReference type="ARBA" id="ARBA00022475"/>
    </source>
</evidence>
<protein>
    <submittedName>
        <fullName evidence="8">Polysulfide reductase</fullName>
    </submittedName>
</protein>
<comment type="subcellular location">
    <subcellularLocation>
        <location evidence="1">Cell membrane</location>
        <topology evidence="1">Multi-pass membrane protein</topology>
    </subcellularLocation>
</comment>
<keyword evidence="5 7" id="KW-1133">Transmembrane helix</keyword>
<evidence type="ECO:0000256" key="5">
    <source>
        <dbReference type="ARBA" id="ARBA00022989"/>
    </source>
</evidence>
<feature type="transmembrane region" description="Helical" evidence="7">
    <location>
        <begin position="222"/>
        <end position="242"/>
    </location>
</feature>
<dbReference type="InterPro" id="IPR005614">
    <property type="entry name" value="NrfD-like"/>
</dbReference>
<feature type="transmembrane region" description="Helical" evidence="7">
    <location>
        <begin position="335"/>
        <end position="357"/>
    </location>
</feature>
<accession>A0A150PLB5</accession>
<keyword evidence="3" id="KW-1003">Cell membrane</keyword>
<evidence type="ECO:0000313" key="8">
    <source>
        <dbReference type="EMBL" id="KYF56413.1"/>
    </source>
</evidence>
<evidence type="ECO:0000256" key="6">
    <source>
        <dbReference type="ARBA" id="ARBA00023136"/>
    </source>
</evidence>
<dbReference type="PANTHER" id="PTHR34856">
    <property type="entry name" value="PROTEIN NRFD"/>
    <property type="match status" value="1"/>
</dbReference>
<evidence type="ECO:0000256" key="2">
    <source>
        <dbReference type="ARBA" id="ARBA00008929"/>
    </source>
</evidence>
<dbReference type="EMBL" id="JELY01001250">
    <property type="protein sequence ID" value="KYF56413.1"/>
    <property type="molecule type" value="Genomic_DNA"/>
</dbReference>
<dbReference type="Gene3D" id="1.20.1630.10">
    <property type="entry name" value="Formate dehydrogenase/DMSO reductase domain"/>
    <property type="match status" value="1"/>
</dbReference>
<keyword evidence="6 7" id="KW-0472">Membrane</keyword>
<feature type="transmembrane region" description="Helical" evidence="7">
    <location>
        <begin position="303"/>
        <end position="323"/>
    </location>
</feature>
<evidence type="ECO:0000256" key="4">
    <source>
        <dbReference type="ARBA" id="ARBA00022692"/>
    </source>
</evidence>
<proteinExistence type="inferred from homology"/>
<evidence type="ECO:0000256" key="1">
    <source>
        <dbReference type="ARBA" id="ARBA00004651"/>
    </source>
</evidence>
<comment type="caution">
    <text evidence="8">The sequence shown here is derived from an EMBL/GenBank/DDBJ whole genome shotgun (WGS) entry which is preliminary data.</text>
</comment>
<feature type="transmembrane region" description="Helical" evidence="7">
    <location>
        <begin position="67"/>
        <end position="91"/>
    </location>
</feature>
<dbReference type="InterPro" id="IPR054823">
    <property type="entry name" value="DsrP-like"/>
</dbReference>
<feature type="transmembrane region" description="Helical" evidence="7">
    <location>
        <begin position="28"/>
        <end position="47"/>
    </location>
</feature>
<reference evidence="8 9" key="1">
    <citation type="submission" date="2014-02" db="EMBL/GenBank/DDBJ databases">
        <title>The small core and large imbalanced accessory genome model reveals a collaborative survival strategy of Sorangium cellulosum strains in nature.</title>
        <authorList>
            <person name="Han K."/>
            <person name="Peng R."/>
            <person name="Blom J."/>
            <person name="Li Y.-Z."/>
        </authorList>
    </citation>
    <scope>NUCLEOTIDE SEQUENCE [LARGE SCALE GENOMIC DNA]</scope>
    <source>
        <strain evidence="8 9">So0157-25</strain>
    </source>
</reference>